<comment type="subcellular location">
    <subcellularLocation>
        <location evidence="1">Cell membrane</location>
        <topology evidence="1">Multi-pass membrane protein</topology>
    </subcellularLocation>
</comment>
<feature type="transmembrane region" description="Helical" evidence="6">
    <location>
        <begin position="6"/>
        <end position="27"/>
    </location>
</feature>
<evidence type="ECO:0000313" key="8">
    <source>
        <dbReference type="Proteomes" id="UP000207598"/>
    </source>
</evidence>
<dbReference type="InterPro" id="IPR001123">
    <property type="entry name" value="LeuE-type"/>
</dbReference>
<dbReference type="GO" id="GO:0005886">
    <property type="term" value="C:plasma membrane"/>
    <property type="evidence" value="ECO:0007669"/>
    <property type="project" value="UniProtKB-SubCell"/>
</dbReference>
<evidence type="ECO:0000313" key="7">
    <source>
        <dbReference type="EMBL" id="SMX43652.1"/>
    </source>
</evidence>
<organism evidence="7 8">
    <name type="scientific">Maliponia aquimaris</name>
    <dbReference type="NCBI Taxonomy" id="1673631"/>
    <lineage>
        <taxon>Bacteria</taxon>
        <taxon>Pseudomonadati</taxon>
        <taxon>Pseudomonadota</taxon>
        <taxon>Alphaproteobacteria</taxon>
        <taxon>Rhodobacterales</taxon>
        <taxon>Paracoccaceae</taxon>
        <taxon>Maliponia</taxon>
    </lineage>
</organism>
<protein>
    <submittedName>
        <fullName evidence="7">Arginine exporter protein ArgO</fullName>
    </submittedName>
</protein>
<dbReference type="PANTHER" id="PTHR30086">
    <property type="entry name" value="ARGININE EXPORTER PROTEIN ARGO"/>
    <property type="match status" value="1"/>
</dbReference>
<keyword evidence="4 6" id="KW-1133">Transmembrane helix</keyword>
<keyword evidence="5 6" id="KW-0472">Membrane</keyword>
<dbReference type="GO" id="GO:0015171">
    <property type="term" value="F:amino acid transmembrane transporter activity"/>
    <property type="evidence" value="ECO:0007669"/>
    <property type="project" value="TreeGrafter"/>
</dbReference>
<keyword evidence="2" id="KW-1003">Cell membrane</keyword>
<evidence type="ECO:0000256" key="4">
    <source>
        <dbReference type="ARBA" id="ARBA00022989"/>
    </source>
</evidence>
<dbReference type="PANTHER" id="PTHR30086:SF20">
    <property type="entry name" value="ARGININE EXPORTER PROTEIN ARGO-RELATED"/>
    <property type="match status" value="1"/>
</dbReference>
<feature type="transmembrane region" description="Helical" evidence="6">
    <location>
        <begin position="39"/>
        <end position="62"/>
    </location>
</feature>
<keyword evidence="8" id="KW-1185">Reference proteome</keyword>
<feature type="transmembrane region" description="Helical" evidence="6">
    <location>
        <begin position="144"/>
        <end position="164"/>
    </location>
</feature>
<dbReference type="AlphaFoldDB" id="A0A238KN72"/>
<evidence type="ECO:0000256" key="3">
    <source>
        <dbReference type="ARBA" id="ARBA00022692"/>
    </source>
</evidence>
<proteinExistence type="predicted"/>
<keyword evidence="3 6" id="KW-0812">Transmembrane</keyword>
<accession>A0A238KN72</accession>
<evidence type="ECO:0000256" key="6">
    <source>
        <dbReference type="SAM" id="Phobius"/>
    </source>
</evidence>
<sequence>MGGSFVAGFALGFSLILAIGAQNAFVLRQGLRRAHVLPVVLVCAVSDAALIAAGVAGFGALAEAVPGLETFMRIFGAAFLIWYGARTLRQAWKGGGTLQAGEGAQSLRAALLTCLALTWLNPHVYLDTVVLLGSVSAQYAARTAFALGAMTASFTFFFSLGYGARALAPLFARPRAWQVLDVIVALVIWAIALKLILLR</sequence>
<gene>
    <name evidence="7" type="primary">argO</name>
    <name evidence="7" type="ORF">MAA8898_02878</name>
</gene>
<name>A0A238KN72_9RHOB</name>
<reference evidence="7 8" key="1">
    <citation type="submission" date="2017-05" db="EMBL/GenBank/DDBJ databases">
        <authorList>
            <person name="Song R."/>
            <person name="Chenine A.L."/>
            <person name="Ruprecht R.M."/>
        </authorList>
    </citation>
    <scope>NUCLEOTIDE SEQUENCE [LARGE SCALE GENOMIC DNA]</scope>
    <source>
        <strain evidence="7 8">CECT 8898</strain>
    </source>
</reference>
<feature type="transmembrane region" description="Helical" evidence="6">
    <location>
        <begin position="68"/>
        <end position="85"/>
    </location>
</feature>
<dbReference type="Proteomes" id="UP000207598">
    <property type="component" value="Unassembled WGS sequence"/>
</dbReference>
<evidence type="ECO:0000256" key="1">
    <source>
        <dbReference type="ARBA" id="ARBA00004651"/>
    </source>
</evidence>
<evidence type="ECO:0000256" key="5">
    <source>
        <dbReference type="ARBA" id="ARBA00023136"/>
    </source>
</evidence>
<evidence type="ECO:0000256" key="2">
    <source>
        <dbReference type="ARBA" id="ARBA00022475"/>
    </source>
</evidence>
<dbReference type="EMBL" id="FXYF01000007">
    <property type="protein sequence ID" value="SMX43652.1"/>
    <property type="molecule type" value="Genomic_DNA"/>
</dbReference>
<feature type="transmembrane region" description="Helical" evidence="6">
    <location>
        <begin position="176"/>
        <end position="197"/>
    </location>
</feature>
<dbReference type="Pfam" id="PF01810">
    <property type="entry name" value="LysE"/>
    <property type="match status" value="1"/>
</dbReference>